<keyword evidence="11" id="KW-0132">Cell division</keyword>
<comment type="similarity">
    <text evidence="7">Belongs to the MraZ family.</text>
</comment>
<dbReference type="CDD" id="cd16320">
    <property type="entry name" value="MraZ_N"/>
    <property type="match status" value="1"/>
</dbReference>
<evidence type="ECO:0000259" key="9">
    <source>
        <dbReference type="PROSITE" id="PS51740"/>
    </source>
</evidence>
<dbReference type="GO" id="GO:0003700">
    <property type="term" value="F:DNA-binding transcription factor activity"/>
    <property type="evidence" value="ECO:0007669"/>
    <property type="project" value="UniProtKB-UniRule"/>
</dbReference>
<keyword evidence="2 7" id="KW-0963">Cytoplasm</keyword>
<feature type="region of interest" description="Disordered" evidence="8">
    <location>
        <begin position="162"/>
        <end position="186"/>
    </location>
</feature>
<dbReference type="InterPro" id="IPR003444">
    <property type="entry name" value="MraZ"/>
</dbReference>
<evidence type="ECO:0000256" key="5">
    <source>
        <dbReference type="ARBA" id="ARBA00023125"/>
    </source>
</evidence>
<dbReference type="PATRIC" id="fig|1666912.4.peg.2137"/>
<keyword evidence="6 7" id="KW-0804">Transcription</keyword>
<organism evidence="11 12">
    <name type="scientific">Roseibaca calidilacus</name>
    <dbReference type="NCBI Taxonomy" id="1666912"/>
    <lineage>
        <taxon>Bacteria</taxon>
        <taxon>Pseudomonadati</taxon>
        <taxon>Pseudomonadota</taxon>
        <taxon>Alphaproteobacteria</taxon>
        <taxon>Rhodobacterales</taxon>
        <taxon>Paracoccaceae</taxon>
        <taxon>Roseinatronobacter</taxon>
    </lineage>
</organism>
<name>A0A0P7WYJ0_9RHOB</name>
<dbReference type="STRING" id="1666912.Ga0058931_0960"/>
<dbReference type="RefSeq" id="WP_082700106.1">
    <property type="nucleotide sequence ID" value="NZ_FBYC01000004.1"/>
</dbReference>
<dbReference type="PANTHER" id="PTHR34701:SF1">
    <property type="entry name" value="TRANSCRIPTIONAL REGULATOR MRAZ"/>
    <property type="match status" value="1"/>
</dbReference>
<keyword evidence="3" id="KW-0677">Repeat</keyword>
<dbReference type="Gene3D" id="3.40.1550.20">
    <property type="entry name" value="Transcriptional regulator MraZ domain"/>
    <property type="match status" value="1"/>
</dbReference>
<comment type="subunit">
    <text evidence="7">Forms oligomers.</text>
</comment>
<dbReference type="HAMAP" id="MF_01008">
    <property type="entry name" value="MraZ"/>
    <property type="match status" value="1"/>
</dbReference>
<dbReference type="InterPro" id="IPR037914">
    <property type="entry name" value="SpoVT-AbrB_sf"/>
</dbReference>
<dbReference type="Proteomes" id="UP000182045">
    <property type="component" value="Unassembled WGS sequence"/>
</dbReference>
<keyword evidence="5 7" id="KW-0238">DNA-binding</keyword>
<dbReference type="OrthoDB" id="9807753at2"/>
<dbReference type="Pfam" id="PF02381">
    <property type="entry name" value="MraZ"/>
    <property type="match status" value="1"/>
</dbReference>
<dbReference type="PROSITE" id="PS51740">
    <property type="entry name" value="SPOVT_ABRB"/>
    <property type="match status" value="2"/>
</dbReference>
<reference evidence="10 13" key="2">
    <citation type="submission" date="2016-01" db="EMBL/GenBank/DDBJ databases">
        <authorList>
            <person name="Varghese N."/>
        </authorList>
    </citation>
    <scope>NUCLEOTIDE SEQUENCE [LARGE SCALE GENOMIC DNA]</scope>
    <source>
        <strain evidence="10 13">HL-91</strain>
    </source>
</reference>
<dbReference type="InterPro" id="IPR038619">
    <property type="entry name" value="MraZ_sf"/>
</dbReference>
<dbReference type="GO" id="GO:0005737">
    <property type="term" value="C:cytoplasm"/>
    <property type="evidence" value="ECO:0007669"/>
    <property type="project" value="UniProtKB-UniRule"/>
</dbReference>
<dbReference type="PANTHER" id="PTHR34701">
    <property type="entry name" value="TRANSCRIPTIONAL REGULATOR MRAZ"/>
    <property type="match status" value="1"/>
</dbReference>
<comment type="caution">
    <text evidence="11">The sequence shown here is derived from an EMBL/GenBank/DDBJ whole genome shotgun (WGS) entry which is preliminary data.</text>
</comment>
<dbReference type="EMBL" id="LJSG01000011">
    <property type="protein sequence ID" value="KPP92674.1"/>
    <property type="molecule type" value="Genomic_DNA"/>
</dbReference>
<dbReference type="GO" id="GO:0000976">
    <property type="term" value="F:transcription cis-regulatory region binding"/>
    <property type="evidence" value="ECO:0007669"/>
    <property type="project" value="TreeGrafter"/>
</dbReference>
<dbReference type="InterPro" id="IPR020603">
    <property type="entry name" value="MraZ_dom"/>
</dbReference>
<dbReference type="GO" id="GO:2000143">
    <property type="term" value="P:negative regulation of DNA-templated transcription initiation"/>
    <property type="evidence" value="ECO:0007669"/>
    <property type="project" value="TreeGrafter"/>
</dbReference>
<proteinExistence type="inferred from homology"/>
<feature type="domain" description="SpoVT-AbrB" evidence="9">
    <location>
        <begin position="92"/>
        <end position="137"/>
    </location>
</feature>
<evidence type="ECO:0000313" key="13">
    <source>
        <dbReference type="Proteomes" id="UP000182045"/>
    </source>
</evidence>
<dbReference type="InterPro" id="IPR035644">
    <property type="entry name" value="MraZ_C"/>
</dbReference>
<evidence type="ECO:0000313" key="12">
    <source>
        <dbReference type="Proteomes" id="UP000050413"/>
    </source>
</evidence>
<gene>
    <name evidence="7 11" type="primary">mraZ</name>
    <name evidence="10" type="ORF">Ga0058931_0960</name>
    <name evidence="11" type="ORF">HLUCCA05_09780</name>
</gene>
<evidence type="ECO:0000256" key="6">
    <source>
        <dbReference type="ARBA" id="ARBA00023163"/>
    </source>
</evidence>
<keyword evidence="4 7" id="KW-0805">Transcription regulation</keyword>
<feature type="compositionally biased region" description="Basic and acidic residues" evidence="8">
    <location>
        <begin position="176"/>
        <end position="186"/>
    </location>
</feature>
<evidence type="ECO:0000313" key="10">
    <source>
        <dbReference type="EMBL" id="CUX80253.1"/>
    </source>
</evidence>
<evidence type="ECO:0000256" key="4">
    <source>
        <dbReference type="ARBA" id="ARBA00023015"/>
    </source>
</evidence>
<reference evidence="11 12" key="1">
    <citation type="submission" date="2015-09" db="EMBL/GenBank/DDBJ databases">
        <title>Identification and resolution of microdiversity through metagenomic sequencing of parallel consortia.</title>
        <authorList>
            <person name="Nelson W.C."/>
            <person name="Romine M.F."/>
            <person name="Lindemann S.R."/>
        </authorList>
    </citation>
    <scope>NUCLEOTIDE SEQUENCE [LARGE SCALE GENOMIC DNA]</scope>
    <source>
        <strain evidence="11">HL-91</strain>
    </source>
</reference>
<keyword evidence="13" id="KW-1185">Reference proteome</keyword>
<dbReference type="AlphaFoldDB" id="A0A0P7WYJ0"/>
<protein>
    <recommendedName>
        <fullName evidence="1 7">Transcriptional regulator MraZ</fullName>
    </recommendedName>
</protein>
<evidence type="ECO:0000256" key="7">
    <source>
        <dbReference type="HAMAP-Rule" id="MF_01008"/>
    </source>
</evidence>
<evidence type="ECO:0000256" key="1">
    <source>
        <dbReference type="ARBA" id="ARBA00013860"/>
    </source>
</evidence>
<dbReference type="EMBL" id="FBYC01000004">
    <property type="protein sequence ID" value="CUX80253.1"/>
    <property type="molecule type" value="Genomic_DNA"/>
</dbReference>
<accession>A0A0P7WYJ0</accession>
<dbReference type="GO" id="GO:0009295">
    <property type="term" value="C:nucleoid"/>
    <property type="evidence" value="ECO:0007669"/>
    <property type="project" value="UniProtKB-SubCell"/>
</dbReference>
<dbReference type="CDD" id="cd16321">
    <property type="entry name" value="MraZ_C"/>
    <property type="match status" value="1"/>
</dbReference>
<feature type="domain" description="SpoVT-AbrB" evidence="9">
    <location>
        <begin position="8"/>
        <end position="52"/>
    </location>
</feature>
<evidence type="ECO:0000256" key="3">
    <source>
        <dbReference type="ARBA" id="ARBA00022737"/>
    </source>
</evidence>
<evidence type="ECO:0000256" key="2">
    <source>
        <dbReference type="ARBA" id="ARBA00022490"/>
    </source>
</evidence>
<evidence type="ECO:0000256" key="8">
    <source>
        <dbReference type="SAM" id="MobiDB-lite"/>
    </source>
</evidence>
<comment type="subcellular location">
    <subcellularLocation>
        <location evidence="7">Cytoplasm</location>
        <location evidence="7">Nucleoid</location>
    </subcellularLocation>
</comment>
<dbReference type="InterPro" id="IPR035642">
    <property type="entry name" value="MraZ_N"/>
</dbReference>
<evidence type="ECO:0000313" key="11">
    <source>
        <dbReference type="EMBL" id="KPP92674.1"/>
    </source>
</evidence>
<dbReference type="InterPro" id="IPR007159">
    <property type="entry name" value="SpoVT-AbrB_dom"/>
</dbReference>
<keyword evidence="11" id="KW-0131">Cell cycle</keyword>
<sequence length="186" mass="21212">MARRFRGSFHQKVDGKGRVSIPASFRRVVESGDPDWTEGLRPNLVIVYGLDSQKRLDCYTLTAIEDIEDRIDLMQPGSPERETLELTFHGHAADAQIDEDGRIVLPQRLRDKLELEPNEAAFFIAKGDHFQIWKEDTFKAVKSQRTDVFLADQAPDFDARIHLPPRPSSAVGTEADLLRDTLSRRR</sequence>
<dbReference type="Proteomes" id="UP000050413">
    <property type="component" value="Unassembled WGS sequence"/>
</dbReference>
<dbReference type="GO" id="GO:0051301">
    <property type="term" value="P:cell division"/>
    <property type="evidence" value="ECO:0007669"/>
    <property type="project" value="UniProtKB-KW"/>
</dbReference>
<dbReference type="SUPFAM" id="SSF89447">
    <property type="entry name" value="AbrB/MazE/MraZ-like"/>
    <property type="match status" value="1"/>
</dbReference>